<dbReference type="PANTHER" id="PTHR43735">
    <property type="entry name" value="APOPTOSIS-INDUCING FACTOR 1"/>
    <property type="match status" value="1"/>
</dbReference>
<feature type="domain" description="FAD/NAD(P)-binding" evidence="1">
    <location>
        <begin position="44"/>
        <end position="340"/>
    </location>
</feature>
<dbReference type="InterPro" id="IPR023753">
    <property type="entry name" value="FAD/NAD-binding_dom"/>
</dbReference>
<dbReference type="Gene3D" id="3.50.50.60">
    <property type="entry name" value="FAD/NAD(P)-binding domain"/>
    <property type="match status" value="1"/>
</dbReference>
<gene>
    <name evidence="2" type="ORF">N7456_001473</name>
</gene>
<protein>
    <recommendedName>
        <fullName evidence="1">FAD/NAD(P)-binding domain-containing protein</fullName>
    </recommendedName>
</protein>
<reference evidence="2" key="1">
    <citation type="submission" date="2022-11" db="EMBL/GenBank/DDBJ databases">
        <authorList>
            <person name="Petersen C."/>
        </authorList>
    </citation>
    <scope>NUCLEOTIDE SEQUENCE</scope>
    <source>
        <strain evidence="2">IBT 30069</strain>
    </source>
</reference>
<evidence type="ECO:0000259" key="1">
    <source>
        <dbReference type="Pfam" id="PF07992"/>
    </source>
</evidence>
<dbReference type="SUPFAM" id="SSF51905">
    <property type="entry name" value="FAD/NAD(P)-binding domain"/>
    <property type="match status" value="1"/>
</dbReference>
<organism evidence="2 3">
    <name type="scientific">Penicillium angulare</name>
    <dbReference type="NCBI Taxonomy" id="116970"/>
    <lineage>
        <taxon>Eukaryota</taxon>
        <taxon>Fungi</taxon>
        <taxon>Dikarya</taxon>
        <taxon>Ascomycota</taxon>
        <taxon>Pezizomycotina</taxon>
        <taxon>Eurotiomycetes</taxon>
        <taxon>Eurotiomycetidae</taxon>
        <taxon>Eurotiales</taxon>
        <taxon>Aspergillaceae</taxon>
        <taxon>Penicillium</taxon>
    </lineage>
</organism>
<evidence type="ECO:0000313" key="3">
    <source>
        <dbReference type="Proteomes" id="UP001149165"/>
    </source>
</evidence>
<sequence>MLAEIILVGKILVLVIQQSWKRLRTSIQSAVHRLTYRPGEKPKNIVVIGASFAGYQAARCLANSLPSGYRVVVIEKNTHFQLTWVLPRFCVVDGHDNKAFIPYGSYIKGPPGSSQWINEAVESVQPTQNGQPGRVQLASGKEIEYEYLVLATGSSATLPSRVCEESKIEGMKAIAAQREKITQGKHIVVIGGGPAGIELAADAKTQFPDKEVTLIHSRETLLNDGFGLKLHHAVCKEMENLGVNLVLGEKPVIPDGMDSGDIKLSGGETIHFDCLIKCVGQKPNSHLVRFLSPDAFSRSGHIRVKPSLQVDDDAFPYIFAAGDVIESNGIKNARAAFEQAQVVAENICRSILGKSLIEYKSEWWEGTTKITLGIGKSLVYITDHCAEVLFSMKKQKVELDSAMIWKHLGQKPFIDPEDKLVLV</sequence>
<dbReference type="GO" id="GO:0005737">
    <property type="term" value="C:cytoplasm"/>
    <property type="evidence" value="ECO:0007669"/>
    <property type="project" value="TreeGrafter"/>
</dbReference>
<dbReference type="GO" id="GO:0004174">
    <property type="term" value="F:electron-transferring-flavoprotein dehydrogenase activity"/>
    <property type="evidence" value="ECO:0007669"/>
    <property type="project" value="TreeGrafter"/>
</dbReference>
<dbReference type="OrthoDB" id="202203at2759"/>
<reference evidence="2" key="2">
    <citation type="journal article" date="2023" name="IMA Fungus">
        <title>Comparative genomic study of the Penicillium genus elucidates a diverse pangenome and 15 lateral gene transfer events.</title>
        <authorList>
            <person name="Petersen C."/>
            <person name="Sorensen T."/>
            <person name="Nielsen M.R."/>
            <person name="Sondergaard T.E."/>
            <person name="Sorensen J.L."/>
            <person name="Fitzpatrick D.A."/>
            <person name="Frisvad J.C."/>
            <person name="Nielsen K.L."/>
        </authorList>
    </citation>
    <scope>NUCLEOTIDE SEQUENCE</scope>
    <source>
        <strain evidence="2">IBT 30069</strain>
    </source>
</reference>
<keyword evidence="3" id="KW-1185">Reference proteome</keyword>
<dbReference type="InterPro" id="IPR036188">
    <property type="entry name" value="FAD/NAD-bd_sf"/>
</dbReference>
<accession>A0A9W9G6M4</accession>
<comment type="caution">
    <text evidence="2">The sequence shown here is derived from an EMBL/GenBank/DDBJ whole genome shotgun (WGS) entry which is preliminary data.</text>
</comment>
<evidence type="ECO:0000313" key="2">
    <source>
        <dbReference type="EMBL" id="KAJ5112939.1"/>
    </source>
</evidence>
<dbReference type="EMBL" id="JAPQKH010000002">
    <property type="protein sequence ID" value="KAJ5112939.1"/>
    <property type="molecule type" value="Genomic_DNA"/>
</dbReference>
<name>A0A9W9G6M4_9EURO</name>
<dbReference type="PANTHER" id="PTHR43735:SF5">
    <property type="entry name" value="FAD_NAD(P)-BINDING DOMAIN-CONTAINING PROTEIN"/>
    <property type="match status" value="1"/>
</dbReference>
<dbReference type="PRINTS" id="PR00368">
    <property type="entry name" value="FADPNR"/>
</dbReference>
<dbReference type="Gene3D" id="3.50.50.100">
    <property type="match status" value="1"/>
</dbReference>
<dbReference type="GO" id="GO:0050660">
    <property type="term" value="F:flavin adenine dinucleotide binding"/>
    <property type="evidence" value="ECO:0007669"/>
    <property type="project" value="TreeGrafter"/>
</dbReference>
<dbReference type="Proteomes" id="UP001149165">
    <property type="component" value="Unassembled WGS sequence"/>
</dbReference>
<dbReference type="AlphaFoldDB" id="A0A9W9G6M4"/>
<proteinExistence type="predicted"/>
<dbReference type="Pfam" id="PF07992">
    <property type="entry name" value="Pyr_redox_2"/>
    <property type="match status" value="1"/>
</dbReference>
<dbReference type="PRINTS" id="PR00469">
    <property type="entry name" value="PNDRDTASEII"/>
</dbReference>